<dbReference type="CDD" id="cd14014">
    <property type="entry name" value="STKc_PknB_like"/>
    <property type="match status" value="1"/>
</dbReference>
<evidence type="ECO:0000256" key="7">
    <source>
        <dbReference type="PROSITE-ProRule" id="PRU10141"/>
    </source>
</evidence>
<evidence type="ECO:0000313" key="12">
    <source>
        <dbReference type="Proteomes" id="UP000265325"/>
    </source>
</evidence>
<dbReference type="EMBL" id="LAQS01000049">
    <property type="protein sequence ID" value="KKZ70824.1"/>
    <property type="molecule type" value="Genomic_DNA"/>
</dbReference>
<dbReference type="PANTHER" id="PTHR43289:SF6">
    <property type="entry name" value="SERINE_THREONINE-PROTEIN KINASE NEKL-3"/>
    <property type="match status" value="1"/>
</dbReference>
<dbReference type="PROSITE" id="PS00107">
    <property type="entry name" value="PROTEIN_KINASE_ATP"/>
    <property type="match status" value="1"/>
</dbReference>
<dbReference type="InterPro" id="IPR011009">
    <property type="entry name" value="Kinase-like_dom_sf"/>
</dbReference>
<proteinExistence type="predicted"/>
<evidence type="ECO:0000256" key="4">
    <source>
        <dbReference type="ARBA" id="ARBA00022741"/>
    </source>
</evidence>
<keyword evidence="9" id="KW-1133">Transmembrane helix</keyword>
<keyword evidence="9" id="KW-0472">Membrane</keyword>
<dbReference type="SMART" id="SM00220">
    <property type="entry name" value="S_TKc"/>
    <property type="match status" value="1"/>
</dbReference>
<feature type="binding site" evidence="7">
    <location>
        <position position="58"/>
    </location>
    <ligand>
        <name>ATP</name>
        <dbReference type="ChEBI" id="CHEBI:30616"/>
    </ligand>
</feature>
<evidence type="ECO:0000256" key="8">
    <source>
        <dbReference type="SAM" id="MobiDB-lite"/>
    </source>
</evidence>
<dbReference type="GO" id="GO:0005524">
    <property type="term" value="F:ATP binding"/>
    <property type="evidence" value="ECO:0007669"/>
    <property type="project" value="UniProtKB-UniRule"/>
</dbReference>
<dbReference type="InterPro" id="IPR017441">
    <property type="entry name" value="Protein_kinase_ATP_BS"/>
</dbReference>
<evidence type="ECO:0000256" key="1">
    <source>
        <dbReference type="ARBA" id="ARBA00012513"/>
    </source>
</evidence>
<reference evidence="11 12" key="1">
    <citation type="submission" date="2015-05" db="EMBL/GenBank/DDBJ databases">
        <title>Draft Genome assembly of Streptomyces showdoensis.</title>
        <authorList>
            <person name="Thapa K.K."/>
            <person name="Metsa-Ketela M."/>
        </authorList>
    </citation>
    <scope>NUCLEOTIDE SEQUENCE [LARGE SCALE GENOMIC DNA]</scope>
    <source>
        <strain evidence="11 12">ATCC 15227</strain>
    </source>
</reference>
<dbReference type="AlphaFoldDB" id="A0A2P2GH41"/>
<dbReference type="Gene3D" id="3.30.200.20">
    <property type="entry name" value="Phosphorylase Kinase, domain 1"/>
    <property type="match status" value="1"/>
</dbReference>
<evidence type="ECO:0000256" key="3">
    <source>
        <dbReference type="ARBA" id="ARBA00022679"/>
    </source>
</evidence>
<dbReference type="PROSITE" id="PS50011">
    <property type="entry name" value="PROTEIN_KINASE_DOM"/>
    <property type="match status" value="1"/>
</dbReference>
<keyword evidence="9" id="KW-0812">Transmembrane</keyword>
<evidence type="ECO:0000256" key="9">
    <source>
        <dbReference type="SAM" id="Phobius"/>
    </source>
</evidence>
<feature type="compositionally biased region" description="Low complexity" evidence="8">
    <location>
        <begin position="468"/>
        <end position="480"/>
    </location>
</feature>
<dbReference type="InterPro" id="IPR000719">
    <property type="entry name" value="Prot_kinase_dom"/>
</dbReference>
<keyword evidence="5 11" id="KW-0418">Kinase</keyword>
<protein>
    <recommendedName>
        <fullName evidence="1">non-specific serine/threonine protein kinase</fullName>
        <ecNumber evidence="1">2.7.11.1</ecNumber>
    </recommendedName>
</protein>
<keyword evidence="12" id="KW-1185">Reference proteome</keyword>
<evidence type="ECO:0000256" key="2">
    <source>
        <dbReference type="ARBA" id="ARBA00022527"/>
    </source>
</evidence>
<feature type="transmembrane region" description="Helical" evidence="9">
    <location>
        <begin position="323"/>
        <end position="344"/>
    </location>
</feature>
<dbReference type="GO" id="GO:0004674">
    <property type="term" value="F:protein serine/threonine kinase activity"/>
    <property type="evidence" value="ECO:0007669"/>
    <property type="project" value="UniProtKB-KW"/>
</dbReference>
<keyword evidence="2 11" id="KW-0723">Serine/threonine-protein kinase</keyword>
<feature type="compositionally biased region" description="Pro residues" evidence="8">
    <location>
        <begin position="457"/>
        <end position="467"/>
    </location>
</feature>
<dbReference type="Gene3D" id="1.10.510.10">
    <property type="entry name" value="Transferase(Phosphotransferase) domain 1"/>
    <property type="match status" value="1"/>
</dbReference>
<feature type="domain" description="Protein kinase" evidence="10">
    <location>
        <begin position="25"/>
        <end position="300"/>
    </location>
</feature>
<evidence type="ECO:0000256" key="6">
    <source>
        <dbReference type="ARBA" id="ARBA00022840"/>
    </source>
</evidence>
<feature type="region of interest" description="Disordered" evidence="8">
    <location>
        <begin position="451"/>
        <end position="480"/>
    </location>
</feature>
<dbReference type="Proteomes" id="UP000265325">
    <property type="component" value="Unassembled WGS sequence"/>
</dbReference>
<keyword evidence="6 7" id="KW-0067">ATP-binding</keyword>
<organism evidence="11 12">
    <name type="scientific">Streptomyces showdoensis</name>
    <dbReference type="NCBI Taxonomy" id="68268"/>
    <lineage>
        <taxon>Bacteria</taxon>
        <taxon>Bacillati</taxon>
        <taxon>Actinomycetota</taxon>
        <taxon>Actinomycetes</taxon>
        <taxon>Kitasatosporales</taxon>
        <taxon>Streptomycetaceae</taxon>
        <taxon>Streptomyces</taxon>
    </lineage>
</organism>
<dbReference type="SUPFAM" id="SSF56112">
    <property type="entry name" value="Protein kinase-like (PK-like)"/>
    <property type="match status" value="1"/>
</dbReference>
<gene>
    <name evidence="11" type="ORF">VO63_27060</name>
</gene>
<name>A0A2P2GH41_STREW</name>
<dbReference type="Pfam" id="PF00069">
    <property type="entry name" value="Pkinase"/>
    <property type="match status" value="1"/>
</dbReference>
<comment type="caution">
    <text evidence="11">The sequence shown here is derived from an EMBL/GenBank/DDBJ whole genome shotgun (WGS) entry which is preliminary data.</text>
</comment>
<keyword evidence="3" id="KW-0808">Transferase</keyword>
<keyword evidence="4 7" id="KW-0547">Nucleotide-binding</keyword>
<evidence type="ECO:0000313" key="11">
    <source>
        <dbReference type="EMBL" id="KKZ70824.1"/>
    </source>
</evidence>
<accession>A0A2P2GH41</accession>
<evidence type="ECO:0000259" key="10">
    <source>
        <dbReference type="PROSITE" id="PS50011"/>
    </source>
</evidence>
<dbReference type="PANTHER" id="PTHR43289">
    <property type="entry name" value="MITOGEN-ACTIVATED PROTEIN KINASE KINASE KINASE 20-RELATED"/>
    <property type="match status" value="1"/>
</dbReference>
<evidence type="ECO:0000256" key="5">
    <source>
        <dbReference type="ARBA" id="ARBA00022777"/>
    </source>
</evidence>
<sequence length="480" mass="50789">MDERTVTWESGRPEPLPEGYRVGDWIVTEPIGSGGWATVYAARPAEPAEGGPEEVALKIMPTAGLAPRQARDVAEAAAREVGLGRRAAHPRLVRLLDSLVLGASEDPSLDGAIVLVMERAAGSLRELLDAGVTEAEGARLITGICEGLAHLHRAGWVHTDLKPENILIGRDGSVKLSDFGFATELSGTHGYTPPMGTLDYLPPERGREPLGERGVRVRPSADVWALGIVIHEVFASGASPFPGATPAARTAAVREYAEGRAPLRMDHAVPAFWRELAADCLAPGHEARAAHTAESLLDRIASRPAPRAGRGRGARAGRGRSRLLGALLAVAVCAAAGGALRWYAGGGAGGRDGEGPAPLRVFNAERGCQGRTDRDRQCSLGLAIDPLRPYTARNVVPDRVWHGDVLEAECRLPDGLPVIDEEDRTSTVWFRIRLPREGGDVTAWLPAVRTKDRPALPRCPHPTPSAPSAPSSGTGVPGSS</sequence>
<dbReference type="EC" id="2.7.11.1" evidence="1"/>